<dbReference type="Proteomes" id="UP001164020">
    <property type="component" value="Chromosome"/>
</dbReference>
<organism evidence="5 6">
    <name type="scientific">Jiella pelagia</name>
    <dbReference type="NCBI Taxonomy" id="2986949"/>
    <lineage>
        <taxon>Bacteria</taxon>
        <taxon>Pseudomonadati</taxon>
        <taxon>Pseudomonadota</taxon>
        <taxon>Alphaproteobacteria</taxon>
        <taxon>Hyphomicrobiales</taxon>
        <taxon>Aurantimonadaceae</taxon>
        <taxon>Jiella</taxon>
    </lineage>
</organism>
<evidence type="ECO:0000259" key="4">
    <source>
        <dbReference type="Pfam" id="PF03389"/>
    </source>
</evidence>
<protein>
    <submittedName>
        <fullName evidence="5">MobA/MobL family protein</fullName>
    </submittedName>
</protein>
<comment type="similarity">
    <text evidence="1">Belongs to the MobA/MobL family.</text>
</comment>
<evidence type="ECO:0000313" key="6">
    <source>
        <dbReference type="Proteomes" id="UP001164020"/>
    </source>
</evidence>
<keyword evidence="6" id="KW-1185">Reference proteome</keyword>
<dbReference type="InterPro" id="IPR005053">
    <property type="entry name" value="MobA_MobL"/>
</dbReference>
<gene>
    <name evidence="5" type="ORF">OH818_01405</name>
</gene>
<evidence type="ECO:0000313" key="5">
    <source>
        <dbReference type="EMBL" id="WAP69021.1"/>
    </source>
</evidence>
<keyword evidence="2" id="KW-0184">Conjugation</keyword>
<dbReference type="Pfam" id="PF03389">
    <property type="entry name" value="MobA_MobL"/>
    <property type="match status" value="1"/>
</dbReference>
<evidence type="ECO:0000256" key="1">
    <source>
        <dbReference type="ARBA" id="ARBA00010873"/>
    </source>
</evidence>
<evidence type="ECO:0000256" key="3">
    <source>
        <dbReference type="SAM" id="MobiDB-lite"/>
    </source>
</evidence>
<feature type="domain" description="MobA/MobL protein" evidence="4">
    <location>
        <begin position="110"/>
        <end position="249"/>
    </location>
</feature>
<reference evidence="5" key="1">
    <citation type="submission" date="2022-12" db="EMBL/GenBank/DDBJ databases">
        <title>Jiella pelagia sp. nov., isolated from phosphonate enriched culture of Northwest Pacific surface seawater.</title>
        <authorList>
            <person name="Shin D.Y."/>
            <person name="Hwang C.Y."/>
        </authorList>
    </citation>
    <scope>NUCLEOTIDE SEQUENCE</scope>
    <source>
        <strain evidence="5">HL-NP1</strain>
    </source>
</reference>
<name>A0ABY7C1B8_9HYPH</name>
<dbReference type="RefSeq" id="WP_268881460.1">
    <property type="nucleotide sequence ID" value="NZ_CP114029.1"/>
</dbReference>
<evidence type="ECO:0000256" key="2">
    <source>
        <dbReference type="ARBA" id="ARBA00022971"/>
    </source>
</evidence>
<dbReference type="Gene3D" id="3.30.930.30">
    <property type="match status" value="1"/>
</dbReference>
<accession>A0ABY7C1B8</accession>
<feature type="region of interest" description="Disordered" evidence="3">
    <location>
        <begin position="256"/>
        <end position="307"/>
    </location>
</feature>
<sequence>MGYYWLDISNISRKSHAAGTFGAHADYITNHGFDYFETPNGGYARNTTLSVNLPNSREGITRFAEAYELFHKRDRTAAEDAKLFADKDADDNYRKPLAEYVPEGLRQPLRQDARWCYKIMHALPNNLTREDQILATKHFLWDLTGRGRAYAFASFQDMETHNPHVHIVFIDRDIETGKSVAKLSAKASERRKLGLEPNSTVWVRELWGINCNGVMAERGITDFIDHRSYLERGIEKVPGKHRGYDFEALDMETSRASFLQSQEHEAPEIEPEVPEVEPVPPHAPTEALEEPETPVQESEPTDTAPEPEMSLLEKATLRGIIPMNDLSTRVGRVKHAARSLNERDSVRKARGEIANVRSEADRAFRAAQQWRDAAARFERDGKEADSTAAGYRHAQHQFVRDDGRLKGFSIFGWKSPTRKDAEAFKRDRDAAENAVQGAYTSMANSNNRAEEMTNRAAQHHDHLRAIQKDLEAKYGTASELDAVEDTFDKSAEAGLKEDRDFGTEIPPSEIYDMYLNGEIDLEEAFAACAYHGDREYCEMLIAQRERSEGMDI</sequence>
<dbReference type="EMBL" id="CP114029">
    <property type="protein sequence ID" value="WAP69021.1"/>
    <property type="molecule type" value="Genomic_DNA"/>
</dbReference>
<proteinExistence type="inferred from homology"/>